<accession>A0A383VST9</accession>
<dbReference type="Proteomes" id="UP000256970">
    <property type="component" value="Unassembled WGS sequence"/>
</dbReference>
<dbReference type="EMBL" id="FNXT01000814">
    <property type="protein sequence ID" value="SZX67832.1"/>
    <property type="molecule type" value="Genomic_DNA"/>
</dbReference>
<organism evidence="1 2">
    <name type="scientific">Tetradesmus obliquus</name>
    <name type="common">Green alga</name>
    <name type="synonym">Acutodesmus obliquus</name>
    <dbReference type="NCBI Taxonomy" id="3088"/>
    <lineage>
        <taxon>Eukaryota</taxon>
        <taxon>Viridiplantae</taxon>
        <taxon>Chlorophyta</taxon>
        <taxon>core chlorophytes</taxon>
        <taxon>Chlorophyceae</taxon>
        <taxon>CS clade</taxon>
        <taxon>Sphaeropleales</taxon>
        <taxon>Scenedesmaceae</taxon>
        <taxon>Tetradesmus</taxon>
    </lineage>
</organism>
<protein>
    <submittedName>
        <fullName evidence="1">Uncharacterized protein</fullName>
    </submittedName>
</protein>
<name>A0A383VST9_TETOB</name>
<dbReference type="AlphaFoldDB" id="A0A383VST9"/>
<evidence type="ECO:0000313" key="2">
    <source>
        <dbReference type="Proteomes" id="UP000256970"/>
    </source>
</evidence>
<sequence>MQLEAWAEEGHSWASEAAALSQEVAEVLQLQGNRECDVAGLEALCSRSYDACQAAAAAGCHPAATPVQVLPSLAQLSSSSMQLAAAVFCQPDTALQLLTAGSYAAAAEQLKAAVKELVALLVKAVEAAAAATDASAQDALAPDGSSAAGNAFLQGLLPAAQAAAQQLLHMGTSVAAFISNTPAPAAACGSSSQVPKEMRSMAVLSLSWTNLTKLLMAVPAHAREHVLQADGVLQGLCCALTQLQRAVREMPQQAPEKREVVARFWLQNVSRLTGSVSCERAALGALRTLLEVSLEVFECGSFPRDDMGGVQDFLQGVLQPRLVLCLASLLSSNPDDASATQQKLDLLLQAPHNKADDASAAAAAPEDLLQVQLHLLIVLDLMQQLPSLAFAPIELLQQASCKLLGWAVHTAACRLCCVVLADEAGGALLQHTLQCCLAFVVGCMAGLGLPVQQELLALLLRMSLSEHPAVAFLAQQLLTEALACGSSELLQQQLSGLLQLLQAASACAALPGADPAFDNGTQALVDTMSAVLQAWDDDAASNWVSQHLLQLPSPAGSSDSGSSSWLDAGSCCLLACQCNILQRLGQRVLQGSSQPPLGEYLSQLWLTAQQVLELLAADRQQHAASDEQGAADAAGCEQLLVLHQLTWQMAAMQALLQLQAAHGANASTQGSPSQCYAAFALDLLKAIHSSSSSSSNNNMPSSANTAAEDQACNAAGSGGSDSVNVAAATAAARTACTAAALRVLAAAGQVPVQEGAEELLQLLQEVAAKHEPLHVLLAAVCGNIGVPAGNLKHEALFQQLLASPHWPVRHAAFDGLLARLRHNSYSGSNIVRLLPPSMRVSATEASSAAVQVVKAHLQRQPDAQAQQAFQATYPQLAEQHSQVLAAALNNSAGAHASSGSGSSVNKLCNTEAAAAALMHLEKALAAAASTAAAGGAAATTASQVGLTGAADGAGGDGSAAAAAASGPVQALLQLAATAGGGLDAVDKALCKAEGEVRLLLSAASAAAQGHQLGGEEVVLLSRQGARLAGGCASLCSRLRALQDQLACLK</sequence>
<evidence type="ECO:0000313" key="1">
    <source>
        <dbReference type="EMBL" id="SZX67832.1"/>
    </source>
</evidence>
<keyword evidence="2" id="KW-1185">Reference proteome</keyword>
<gene>
    <name evidence="1" type="ORF">BQ4739_LOCUS8184</name>
</gene>
<proteinExistence type="predicted"/>
<reference evidence="1 2" key="1">
    <citation type="submission" date="2016-10" db="EMBL/GenBank/DDBJ databases">
        <authorList>
            <person name="Cai Z."/>
        </authorList>
    </citation>
    <scope>NUCLEOTIDE SEQUENCE [LARGE SCALE GENOMIC DNA]</scope>
</reference>